<accession>A3VDL0</accession>
<dbReference type="InterPro" id="IPR036291">
    <property type="entry name" value="NAD(P)-bd_dom_sf"/>
</dbReference>
<dbReference type="EMBL" id="AAMT01000004">
    <property type="protein sequence ID" value="EAQ13599.1"/>
    <property type="molecule type" value="Genomic_DNA"/>
</dbReference>
<evidence type="ECO:0000259" key="4">
    <source>
        <dbReference type="SMART" id="SM00822"/>
    </source>
</evidence>
<dbReference type="PANTHER" id="PTHR24321">
    <property type="entry name" value="DEHYDROGENASES, SHORT CHAIN"/>
    <property type="match status" value="1"/>
</dbReference>
<feature type="domain" description="Ketoreductase" evidence="4">
    <location>
        <begin position="8"/>
        <end position="187"/>
    </location>
</feature>
<evidence type="ECO:0000313" key="5">
    <source>
        <dbReference type="EMBL" id="EAQ13599.1"/>
    </source>
</evidence>
<comment type="caution">
    <text evidence="5">The sequence shown here is derived from an EMBL/GenBank/DDBJ whole genome shotgun (WGS) entry which is preliminary data.</text>
</comment>
<keyword evidence="2" id="KW-0560">Oxidoreductase</keyword>
<evidence type="ECO:0000313" key="6">
    <source>
        <dbReference type="Proteomes" id="UP000002931"/>
    </source>
</evidence>
<dbReference type="PROSITE" id="PS00061">
    <property type="entry name" value="ADH_SHORT"/>
    <property type="match status" value="1"/>
</dbReference>
<dbReference type="RefSeq" id="WP_008328482.1">
    <property type="nucleotide sequence ID" value="NZ_CH902578.1"/>
</dbReference>
<evidence type="ECO:0000256" key="2">
    <source>
        <dbReference type="ARBA" id="ARBA00023002"/>
    </source>
</evidence>
<proteinExistence type="inferred from homology"/>
<dbReference type="PRINTS" id="PR00080">
    <property type="entry name" value="SDRFAMILY"/>
</dbReference>
<dbReference type="Proteomes" id="UP000002931">
    <property type="component" value="Unassembled WGS sequence"/>
</dbReference>
<dbReference type="SUPFAM" id="SSF51735">
    <property type="entry name" value="NAD(P)-binding Rossmann-fold domains"/>
    <property type="match status" value="1"/>
</dbReference>
<dbReference type="PANTHER" id="PTHR24321:SF8">
    <property type="entry name" value="ESTRADIOL 17-BETA-DEHYDROGENASE 8-RELATED"/>
    <property type="match status" value="1"/>
</dbReference>
<dbReference type="FunFam" id="3.40.50.720:FF:000084">
    <property type="entry name" value="Short-chain dehydrogenase reductase"/>
    <property type="match status" value="1"/>
</dbReference>
<evidence type="ECO:0000256" key="1">
    <source>
        <dbReference type="ARBA" id="ARBA00006484"/>
    </source>
</evidence>
<dbReference type="OrthoDB" id="9779623at2"/>
<evidence type="ECO:0000256" key="3">
    <source>
        <dbReference type="ARBA" id="ARBA00023027"/>
    </source>
</evidence>
<dbReference type="InterPro" id="IPR057326">
    <property type="entry name" value="KR_dom"/>
</dbReference>
<dbReference type="InterPro" id="IPR002347">
    <property type="entry name" value="SDR_fam"/>
</dbReference>
<dbReference type="AlphaFoldDB" id="A3VDL0"/>
<dbReference type="SMART" id="SM00822">
    <property type="entry name" value="PKS_KR"/>
    <property type="match status" value="1"/>
</dbReference>
<dbReference type="PRINTS" id="PR00081">
    <property type="entry name" value="GDHRDH"/>
</dbReference>
<keyword evidence="3" id="KW-0520">NAD</keyword>
<dbReference type="CDD" id="cd05233">
    <property type="entry name" value="SDR_c"/>
    <property type="match status" value="1"/>
</dbReference>
<dbReference type="Pfam" id="PF13561">
    <property type="entry name" value="adh_short_C2"/>
    <property type="match status" value="1"/>
</dbReference>
<dbReference type="STRING" id="314271.RB2654_02759"/>
<keyword evidence="6" id="KW-1185">Reference proteome</keyword>
<dbReference type="HOGENOM" id="CLU_010194_1_0_5"/>
<dbReference type="Gene3D" id="3.40.50.720">
    <property type="entry name" value="NAD(P)-binding Rossmann-like Domain"/>
    <property type="match status" value="1"/>
</dbReference>
<dbReference type="eggNOG" id="COG1028">
    <property type="taxonomic scope" value="Bacteria"/>
</dbReference>
<comment type="similarity">
    <text evidence="1">Belongs to the short-chain dehydrogenases/reductases (SDR) family.</text>
</comment>
<dbReference type="InterPro" id="IPR020904">
    <property type="entry name" value="Sc_DH/Rdtase_CS"/>
</dbReference>
<reference evidence="5 6" key="1">
    <citation type="journal article" date="2010" name="J. Bacteriol.">
        <title>Genome sequences of Pelagibaca bermudensis HTCC2601T and Maritimibacter alkaliphilus HTCC2654T, the type strains of two marine Roseobacter genera.</title>
        <authorList>
            <person name="Thrash J.C."/>
            <person name="Cho J.C."/>
            <person name="Ferriera S."/>
            <person name="Johnson J."/>
            <person name="Vergin K.L."/>
            <person name="Giovannoni S.J."/>
        </authorList>
    </citation>
    <scope>NUCLEOTIDE SEQUENCE [LARGE SCALE GENOMIC DNA]</scope>
    <source>
        <strain evidence="5 6">HTCC2654</strain>
    </source>
</reference>
<name>A3VDL0_9RHOB</name>
<protein>
    <recommendedName>
        <fullName evidence="4">Ketoreductase domain-containing protein</fullName>
    </recommendedName>
</protein>
<organism evidence="5 6">
    <name type="scientific">Maritimibacter alkaliphilus HTCC2654</name>
    <dbReference type="NCBI Taxonomy" id="314271"/>
    <lineage>
        <taxon>Bacteria</taxon>
        <taxon>Pseudomonadati</taxon>
        <taxon>Pseudomonadota</taxon>
        <taxon>Alphaproteobacteria</taxon>
        <taxon>Rhodobacterales</taxon>
        <taxon>Roseobacteraceae</taxon>
        <taxon>Maritimibacter</taxon>
    </lineage>
</organism>
<sequence>MTDIFTDKVALVTGAAGSIGLATVQRYLNGGARVALVDRNGPALAAAVAALPDDQRARTITVEADVADEADAARYVAQTVAAFGGIDILFSNAGNDGPLLPVQDYPIDTFDLIQRVHVRGTFLALRNAVPHLPDAGRIVITSSVVGVSGVPGNIAYVSAKHALVGMVRGVGKELSHRGITVNAVCPGPVDNEFMRAAERSMSDMLGRDAGEMFDREKIPLGRHVTPEEVADAVVFLSGPTASGTTCSCHMVDGGMGS</sequence>
<dbReference type="GO" id="GO:0016491">
    <property type="term" value="F:oxidoreductase activity"/>
    <property type="evidence" value="ECO:0007669"/>
    <property type="project" value="UniProtKB-KW"/>
</dbReference>
<gene>
    <name evidence="5" type="ORF">RB2654_02759</name>
</gene>